<dbReference type="SUPFAM" id="SSF56436">
    <property type="entry name" value="C-type lectin-like"/>
    <property type="match status" value="1"/>
</dbReference>
<dbReference type="InterPro" id="IPR001304">
    <property type="entry name" value="C-type_lectin-like"/>
</dbReference>
<dbReference type="Proteomes" id="UP000283880">
    <property type="component" value="Unassembled WGS sequence"/>
</dbReference>
<feature type="transmembrane region" description="Helical" evidence="2">
    <location>
        <begin position="61"/>
        <end position="84"/>
    </location>
</feature>
<evidence type="ECO:0000313" key="5">
    <source>
        <dbReference type="Proteomes" id="UP000283880"/>
    </source>
</evidence>
<reference evidence="4 5" key="1">
    <citation type="submission" date="2018-08" db="EMBL/GenBank/DDBJ databases">
        <title>A genome reference for cultivated species of the human gut microbiota.</title>
        <authorList>
            <person name="Zou Y."/>
            <person name="Xue W."/>
            <person name="Luo G."/>
        </authorList>
    </citation>
    <scope>NUCLEOTIDE SEQUENCE [LARGE SCALE GENOMIC DNA]</scope>
    <source>
        <strain evidence="4 5">AF04-15</strain>
    </source>
</reference>
<protein>
    <submittedName>
        <fullName evidence="4">Zinc-ribbon domain-containing protein</fullName>
    </submittedName>
</protein>
<dbReference type="PROSITE" id="PS50041">
    <property type="entry name" value="C_TYPE_LECTIN_2"/>
    <property type="match status" value="1"/>
</dbReference>
<keyword evidence="2" id="KW-1133">Transmembrane helix</keyword>
<comment type="caution">
    <text evidence="4">The sequence shown here is derived from an EMBL/GenBank/DDBJ whole genome shotgun (WGS) entry which is preliminary data.</text>
</comment>
<dbReference type="InterPro" id="IPR016187">
    <property type="entry name" value="CTDL_fold"/>
</dbReference>
<keyword evidence="2" id="KW-0812">Transmembrane</keyword>
<feature type="domain" description="C-type lectin" evidence="3">
    <location>
        <begin position="186"/>
        <end position="306"/>
    </location>
</feature>
<accession>A0A413FKY9</accession>
<evidence type="ECO:0000259" key="3">
    <source>
        <dbReference type="PROSITE" id="PS50041"/>
    </source>
</evidence>
<sequence length="330" mass="36563">MRMKCRYCGADLKENSKFCPKCGKMTAQGGSGPAGRPSPASPAPGSGQRPGQEEKPRKKGCLTAVIFFLIVALAGGAAGGFAYYKLVWQKDHKEAPARDEDSWAGGRSGEDERAKQDEDEDGEDEKDRNTADKTVRETMAESIPESGSGESQADQETTGAQSTDNETEPASEAAVVPQRDDTPHRYEIILKDCTWTEAFEEAKANGGYLVHIDSMEEYDYIRSNLLNTEASRKLKLWIGGARIAGSYEYHWANVDGTLGQEVLNSDAYPGVWMTGEPSFRDDSISQDEFYLNLFYYSKENRWVWNDVPNDIIAVVDSYKGSVGYICEYDQ</sequence>
<keyword evidence="2" id="KW-0472">Membrane</keyword>
<feature type="region of interest" description="Disordered" evidence="1">
    <location>
        <begin position="21"/>
        <end position="57"/>
    </location>
</feature>
<feature type="compositionally biased region" description="Low complexity" evidence="1">
    <location>
        <begin position="34"/>
        <end position="50"/>
    </location>
</feature>
<dbReference type="CDD" id="cd00037">
    <property type="entry name" value="CLECT"/>
    <property type="match status" value="1"/>
</dbReference>
<feature type="compositionally biased region" description="Polar residues" evidence="1">
    <location>
        <begin position="148"/>
        <end position="164"/>
    </location>
</feature>
<proteinExistence type="predicted"/>
<dbReference type="Gene3D" id="3.10.100.10">
    <property type="entry name" value="Mannose-Binding Protein A, subunit A"/>
    <property type="match status" value="1"/>
</dbReference>
<organism evidence="4 5">
    <name type="scientific">Enterocloster asparagiformis</name>
    <dbReference type="NCBI Taxonomy" id="333367"/>
    <lineage>
        <taxon>Bacteria</taxon>
        <taxon>Bacillati</taxon>
        <taxon>Bacillota</taxon>
        <taxon>Clostridia</taxon>
        <taxon>Lachnospirales</taxon>
        <taxon>Lachnospiraceae</taxon>
        <taxon>Enterocloster</taxon>
    </lineage>
</organism>
<evidence type="ECO:0000313" key="4">
    <source>
        <dbReference type="EMBL" id="RGX32972.1"/>
    </source>
</evidence>
<dbReference type="EMBL" id="QSBM01000001">
    <property type="protein sequence ID" value="RGX32972.1"/>
    <property type="molecule type" value="Genomic_DNA"/>
</dbReference>
<name>A0A413FKY9_9FIRM</name>
<dbReference type="Pfam" id="PF13240">
    <property type="entry name" value="Zn_Ribbon_1"/>
    <property type="match status" value="1"/>
</dbReference>
<evidence type="ECO:0000256" key="1">
    <source>
        <dbReference type="SAM" id="MobiDB-lite"/>
    </source>
</evidence>
<gene>
    <name evidence="4" type="ORF">DWV29_01760</name>
</gene>
<evidence type="ECO:0000256" key="2">
    <source>
        <dbReference type="SAM" id="Phobius"/>
    </source>
</evidence>
<dbReference type="InterPro" id="IPR016186">
    <property type="entry name" value="C-type_lectin-like/link_sf"/>
</dbReference>
<feature type="compositionally biased region" description="Basic and acidic residues" evidence="1">
    <location>
        <begin position="125"/>
        <end position="139"/>
    </location>
</feature>
<dbReference type="InterPro" id="IPR026870">
    <property type="entry name" value="Zinc_ribbon_dom"/>
</dbReference>
<dbReference type="AlphaFoldDB" id="A0A413FKY9"/>
<feature type="region of interest" description="Disordered" evidence="1">
    <location>
        <begin position="94"/>
        <end position="180"/>
    </location>
</feature>